<protein>
    <submittedName>
        <fullName evidence="1">Uncharacterized protein</fullName>
    </submittedName>
</protein>
<accession>A0AAN8S4D0</accession>
<dbReference type="Proteomes" id="UP001372834">
    <property type="component" value="Unassembled WGS sequence"/>
</dbReference>
<comment type="caution">
    <text evidence="1">The sequence shown here is derived from an EMBL/GenBank/DDBJ whole genome shotgun (WGS) entry which is preliminary data.</text>
</comment>
<name>A0AAN8S4D0_POLSC</name>
<sequence>MSVLFTSARQSAPGATLLVLPSLASPFRLPKSPTLDGYPGNEYPAVPLNRPFNDPLCTSYGANFGRSDDLVVLQEAASRVTKKFLLYYSGCAKLVGVRVLDSIGHSNPTVHDDQGLTITEEYLRFANMHGFTFGKTMSLPNRESDITTKACFFIQDNQQTDKQTIASGHLTHLLAMSRAFGHNRRVLPPGGNTPRPIDNYKIDELSNGRKTVSKQ</sequence>
<dbReference type="EMBL" id="JAWJWE010000038">
    <property type="protein sequence ID" value="KAK6623360.1"/>
    <property type="molecule type" value="Genomic_DNA"/>
</dbReference>
<evidence type="ECO:0000313" key="1">
    <source>
        <dbReference type="EMBL" id="KAK6623360.1"/>
    </source>
</evidence>
<reference evidence="1 2" key="1">
    <citation type="submission" date="2023-10" db="EMBL/GenBank/DDBJ databases">
        <title>Genomes of two closely related lineages of the louse Polyplax serrata with different host specificities.</title>
        <authorList>
            <person name="Martinu J."/>
            <person name="Tarabai H."/>
            <person name="Stefka J."/>
            <person name="Hypsa V."/>
        </authorList>
    </citation>
    <scope>NUCLEOTIDE SEQUENCE [LARGE SCALE GENOMIC DNA]</scope>
    <source>
        <strain evidence="1">HR10_N</strain>
    </source>
</reference>
<dbReference type="AlphaFoldDB" id="A0AAN8S4D0"/>
<proteinExistence type="predicted"/>
<gene>
    <name evidence="1" type="ORF">RUM43_009212</name>
</gene>
<organism evidence="1 2">
    <name type="scientific">Polyplax serrata</name>
    <name type="common">Common mouse louse</name>
    <dbReference type="NCBI Taxonomy" id="468196"/>
    <lineage>
        <taxon>Eukaryota</taxon>
        <taxon>Metazoa</taxon>
        <taxon>Ecdysozoa</taxon>
        <taxon>Arthropoda</taxon>
        <taxon>Hexapoda</taxon>
        <taxon>Insecta</taxon>
        <taxon>Pterygota</taxon>
        <taxon>Neoptera</taxon>
        <taxon>Paraneoptera</taxon>
        <taxon>Psocodea</taxon>
        <taxon>Troctomorpha</taxon>
        <taxon>Phthiraptera</taxon>
        <taxon>Anoplura</taxon>
        <taxon>Polyplacidae</taxon>
        <taxon>Polyplax</taxon>
    </lineage>
</organism>
<evidence type="ECO:0000313" key="2">
    <source>
        <dbReference type="Proteomes" id="UP001372834"/>
    </source>
</evidence>